<dbReference type="EMBL" id="RJQC01000002">
    <property type="protein sequence ID" value="RNM30426.1"/>
    <property type="molecule type" value="Genomic_DNA"/>
</dbReference>
<dbReference type="SUPFAM" id="SSF51182">
    <property type="entry name" value="RmlC-like cupins"/>
    <property type="match status" value="2"/>
</dbReference>
<accession>A0A3N0I1H3</accession>
<dbReference type="AlphaFoldDB" id="A0A3N0I1H3"/>
<gene>
    <name evidence="2" type="ORF">EDX97_06455</name>
</gene>
<reference evidence="2 3" key="1">
    <citation type="submission" date="2018-11" db="EMBL/GenBank/DDBJ databases">
        <title>Clostridium sp. nov., a member of the family Erysipelotrichaceae isolated from pig faeces.</title>
        <authorList>
            <person name="Chang Y.-H."/>
        </authorList>
    </citation>
    <scope>NUCLEOTIDE SEQUENCE [LARGE SCALE GENOMIC DNA]</scope>
    <source>
        <strain evidence="2 3">YH-panp20</strain>
    </source>
</reference>
<evidence type="ECO:0000313" key="2">
    <source>
        <dbReference type="EMBL" id="RNM30426.1"/>
    </source>
</evidence>
<protein>
    <submittedName>
        <fullName evidence="2">Cupin domain-containing protein</fullName>
    </submittedName>
</protein>
<organism evidence="2 3">
    <name type="scientific">Absicoccus porci</name>
    <dbReference type="NCBI Taxonomy" id="2486576"/>
    <lineage>
        <taxon>Bacteria</taxon>
        <taxon>Bacillati</taxon>
        <taxon>Bacillota</taxon>
        <taxon>Erysipelotrichia</taxon>
        <taxon>Erysipelotrichales</taxon>
        <taxon>Erysipelotrichaceae</taxon>
        <taxon>Absicoccus</taxon>
    </lineage>
</organism>
<feature type="domain" description="Cupin type-2" evidence="1">
    <location>
        <begin position="190"/>
        <end position="244"/>
    </location>
</feature>
<sequence length="260" mass="30285">MLNQQCVVLSIWMNRNNMEAERIIRNNEYDMKAYEHINSHNKKLMYQREFVQVPNRMLVKRMIYPEGNMITNHEHHCAHGDFVLKGTMHTNVGDFGPGDFVWFKEGYKMYHGATDEAVDVLYMTNKPLDMVYYDEPYSHESDDSNSAICLPKNSYDMKDFPHTNSKTKKTLYQKFFVEDEETGATIKRIIYPAGCMIPWHTHTCNHGLYVLKGKLVTNVGDFGPGDFVWFKAGTQMYHGAEEEDVDVLFMSDSKVDINYL</sequence>
<keyword evidence="3" id="KW-1185">Reference proteome</keyword>
<evidence type="ECO:0000313" key="3">
    <source>
        <dbReference type="Proteomes" id="UP000276568"/>
    </source>
</evidence>
<name>A0A3N0I1H3_9FIRM</name>
<dbReference type="Pfam" id="PF07883">
    <property type="entry name" value="Cupin_2"/>
    <property type="match status" value="1"/>
</dbReference>
<dbReference type="InterPro" id="IPR011051">
    <property type="entry name" value="RmlC_Cupin_sf"/>
</dbReference>
<dbReference type="Proteomes" id="UP000276568">
    <property type="component" value="Unassembled WGS sequence"/>
</dbReference>
<dbReference type="InterPro" id="IPR013096">
    <property type="entry name" value="Cupin_2"/>
</dbReference>
<proteinExistence type="predicted"/>
<dbReference type="InterPro" id="IPR014710">
    <property type="entry name" value="RmlC-like_jellyroll"/>
</dbReference>
<comment type="caution">
    <text evidence="2">The sequence shown here is derived from an EMBL/GenBank/DDBJ whole genome shotgun (WGS) entry which is preliminary data.</text>
</comment>
<evidence type="ECO:0000259" key="1">
    <source>
        <dbReference type="Pfam" id="PF07883"/>
    </source>
</evidence>
<dbReference type="Gene3D" id="2.60.120.10">
    <property type="entry name" value="Jelly Rolls"/>
    <property type="match status" value="2"/>
</dbReference>